<accession>A0A1M5AYC9</accession>
<organism evidence="4 5">
    <name type="scientific">Thermoanaerobacter uzonensis DSM 18761</name>
    <dbReference type="NCBI Taxonomy" id="1123369"/>
    <lineage>
        <taxon>Bacteria</taxon>
        <taxon>Bacillati</taxon>
        <taxon>Bacillota</taxon>
        <taxon>Clostridia</taxon>
        <taxon>Thermoanaerobacterales</taxon>
        <taxon>Thermoanaerobacteraceae</taxon>
        <taxon>Thermoanaerobacter</taxon>
    </lineage>
</organism>
<dbReference type="RefSeq" id="WP_072969585.1">
    <property type="nucleotide sequence ID" value="NZ_FQUR01000027.1"/>
</dbReference>
<evidence type="ECO:0000313" key="4">
    <source>
        <dbReference type="EMBL" id="SHF35220.1"/>
    </source>
</evidence>
<dbReference type="Pfam" id="PF09335">
    <property type="entry name" value="VTT_dom"/>
    <property type="match status" value="1"/>
</dbReference>
<dbReference type="GO" id="GO:0005886">
    <property type="term" value="C:plasma membrane"/>
    <property type="evidence" value="ECO:0007669"/>
    <property type="project" value="TreeGrafter"/>
</dbReference>
<feature type="domain" description="VTT" evidence="3">
    <location>
        <begin position="32"/>
        <end position="157"/>
    </location>
</feature>
<dbReference type="InterPro" id="IPR032816">
    <property type="entry name" value="VTT_dom"/>
</dbReference>
<evidence type="ECO:0000256" key="2">
    <source>
        <dbReference type="SAM" id="Phobius"/>
    </source>
</evidence>
<dbReference type="PANTHER" id="PTHR42709">
    <property type="entry name" value="ALKALINE PHOSPHATASE LIKE PROTEIN"/>
    <property type="match status" value="1"/>
</dbReference>
<dbReference type="AlphaFoldDB" id="A0A1M5AYC9"/>
<proteinExistence type="inferred from homology"/>
<protein>
    <submittedName>
        <fullName evidence="4">Membrane protein DedA, SNARE-associated domain</fullName>
    </submittedName>
</protein>
<dbReference type="PANTHER" id="PTHR42709:SF9">
    <property type="entry name" value="ALKALINE PHOSPHATASE LIKE PROTEIN"/>
    <property type="match status" value="1"/>
</dbReference>
<evidence type="ECO:0000313" key="5">
    <source>
        <dbReference type="Proteomes" id="UP000184127"/>
    </source>
</evidence>
<feature type="transmembrane region" description="Helical" evidence="2">
    <location>
        <begin position="12"/>
        <end position="31"/>
    </location>
</feature>
<comment type="similarity">
    <text evidence="1">Belongs to the DedA family.</text>
</comment>
<name>A0A1M5AYC9_9THEO</name>
<feature type="transmembrane region" description="Helical" evidence="2">
    <location>
        <begin position="109"/>
        <end position="129"/>
    </location>
</feature>
<dbReference type="Proteomes" id="UP000184127">
    <property type="component" value="Unassembled WGS sequence"/>
</dbReference>
<evidence type="ECO:0000259" key="3">
    <source>
        <dbReference type="Pfam" id="PF09335"/>
    </source>
</evidence>
<gene>
    <name evidence="4" type="ORF">SAMN02745195_02432</name>
</gene>
<evidence type="ECO:0000256" key="1">
    <source>
        <dbReference type="ARBA" id="ARBA00010792"/>
    </source>
</evidence>
<keyword evidence="2" id="KW-0812">Transmembrane</keyword>
<keyword evidence="2" id="KW-0472">Membrane</keyword>
<reference evidence="5" key="1">
    <citation type="submission" date="2016-11" db="EMBL/GenBank/DDBJ databases">
        <authorList>
            <person name="Varghese N."/>
            <person name="Submissions S."/>
        </authorList>
    </citation>
    <scope>NUCLEOTIDE SEQUENCE [LARGE SCALE GENOMIC DNA]</scope>
    <source>
        <strain evidence="5">DSM 18761</strain>
    </source>
</reference>
<dbReference type="EMBL" id="FQUR01000027">
    <property type="protein sequence ID" value="SHF35220.1"/>
    <property type="molecule type" value="Genomic_DNA"/>
</dbReference>
<feature type="transmembrane region" description="Helical" evidence="2">
    <location>
        <begin position="51"/>
        <end position="76"/>
    </location>
</feature>
<feature type="transmembrane region" description="Helical" evidence="2">
    <location>
        <begin position="173"/>
        <end position="192"/>
    </location>
</feature>
<feature type="transmembrane region" description="Helical" evidence="2">
    <location>
        <begin position="141"/>
        <end position="161"/>
    </location>
</feature>
<keyword evidence="5" id="KW-1185">Reference proteome</keyword>
<sequence length="205" mass="23413">MNFETIANLFALHGYIIIFSILTIELIGAPTPGETLLTYCGFLVFQGKLNYFLTIIIATVAVITGITTSYFLGILLNETIIRKYGKYIHLTPKNLEKAHKWFDKYGNHLLLFAYFIPGVRHITGYFSGITRLSFLKFAVHAYPGALIWITTFVTLGRFLGYNWTLIHTHLKKYFILGGIALLIAIFIYYKYILKNKQPPDSDNKA</sequence>
<keyword evidence="2" id="KW-1133">Transmembrane helix</keyword>
<dbReference type="InterPro" id="IPR051311">
    <property type="entry name" value="DedA_domain"/>
</dbReference>